<reference evidence="2" key="1">
    <citation type="submission" date="2019-02" db="EMBL/GenBank/DDBJ databases">
        <authorList>
            <person name="Li S.-H."/>
        </authorList>
    </citation>
    <scope>NUCLEOTIDE SEQUENCE</scope>
    <source>
        <strain evidence="2">IMCC14734</strain>
    </source>
</reference>
<dbReference type="RefSeq" id="WP_279246438.1">
    <property type="nucleotide sequence ID" value="NZ_SHNN01000003.1"/>
</dbReference>
<evidence type="ECO:0000259" key="1">
    <source>
        <dbReference type="PROSITE" id="PS51464"/>
    </source>
</evidence>
<feature type="domain" description="SIS" evidence="1">
    <location>
        <begin position="36"/>
        <end position="197"/>
    </location>
</feature>
<organism evidence="2 3">
    <name type="scientific">Candidatus Litorirhabdus singularis</name>
    <dbReference type="NCBI Taxonomy" id="2518993"/>
    <lineage>
        <taxon>Bacteria</taxon>
        <taxon>Pseudomonadati</taxon>
        <taxon>Pseudomonadota</taxon>
        <taxon>Gammaproteobacteria</taxon>
        <taxon>Cellvibrionales</taxon>
        <taxon>Halieaceae</taxon>
        <taxon>Candidatus Litorirhabdus</taxon>
    </lineage>
</organism>
<dbReference type="InterPro" id="IPR046348">
    <property type="entry name" value="SIS_dom_sf"/>
</dbReference>
<dbReference type="InterPro" id="IPR050099">
    <property type="entry name" value="SIS_GmhA/DiaA_subfam"/>
</dbReference>
<dbReference type="EMBL" id="SHNN01000003">
    <property type="protein sequence ID" value="MCX2982415.1"/>
    <property type="molecule type" value="Genomic_DNA"/>
</dbReference>
<comment type="caution">
    <text evidence="2">The sequence shown here is derived from an EMBL/GenBank/DDBJ whole genome shotgun (WGS) entry which is preliminary data.</text>
</comment>
<dbReference type="InterPro" id="IPR035461">
    <property type="entry name" value="GmhA/DiaA"/>
</dbReference>
<dbReference type="PANTHER" id="PTHR30390:SF6">
    <property type="entry name" value="DNAA INITIATOR-ASSOCIATING PROTEIN DIAA"/>
    <property type="match status" value="1"/>
</dbReference>
<evidence type="ECO:0000313" key="3">
    <source>
        <dbReference type="Proteomes" id="UP001143362"/>
    </source>
</evidence>
<dbReference type="PANTHER" id="PTHR30390">
    <property type="entry name" value="SEDOHEPTULOSE 7-PHOSPHATE ISOMERASE / DNAA INITIATOR-ASSOCIATING FACTOR FOR REPLICATION INITIATION"/>
    <property type="match status" value="1"/>
</dbReference>
<keyword evidence="3" id="KW-1185">Reference proteome</keyword>
<gene>
    <name evidence="2" type="ORF">EYC98_16245</name>
</gene>
<sequence>MDSYSAIAASFGETIDLVSTSVDSLAPEIERATLLCIDALLQERKIITCGVGSGAAVAQIFCTNLLHRFEQERPALPTIALGADGTTLTALAATSNNDLYSRQVRALGQPGDILLAIAGHDNNGSIVRAVQAAHDRDMPAILVSGGDCADVSSLLLPEDVELHVASARAPRIIEVQVMIIQCLCQLIDDSLFGSYQS</sequence>
<dbReference type="PROSITE" id="PS51464">
    <property type="entry name" value="SIS"/>
    <property type="match status" value="1"/>
</dbReference>
<dbReference type="Pfam" id="PF13580">
    <property type="entry name" value="SIS_2"/>
    <property type="match status" value="1"/>
</dbReference>
<proteinExistence type="predicted"/>
<dbReference type="SUPFAM" id="SSF53697">
    <property type="entry name" value="SIS domain"/>
    <property type="match status" value="1"/>
</dbReference>
<dbReference type="Proteomes" id="UP001143362">
    <property type="component" value="Unassembled WGS sequence"/>
</dbReference>
<dbReference type="CDD" id="cd05006">
    <property type="entry name" value="SIS_GmhA"/>
    <property type="match status" value="1"/>
</dbReference>
<name>A0ABT3TKW2_9GAMM</name>
<accession>A0ABT3TKW2</accession>
<dbReference type="InterPro" id="IPR001347">
    <property type="entry name" value="SIS_dom"/>
</dbReference>
<evidence type="ECO:0000313" key="2">
    <source>
        <dbReference type="EMBL" id="MCX2982415.1"/>
    </source>
</evidence>
<protein>
    <submittedName>
        <fullName evidence="2">SIS domain-containing protein</fullName>
    </submittedName>
</protein>
<dbReference type="Gene3D" id="3.40.50.10490">
    <property type="entry name" value="Glucose-6-phosphate isomerase like protein, domain 1"/>
    <property type="match status" value="1"/>
</dbReference>